<keyword evidence="1" id="KW-0732">Signal</keyword>
<evidence type="ECO:0000313" key="2">
    <source>
        <dbReference type="EMBL" id="KAJ7704651.1"/>
    </source>
</evidence>
<evidence type="ECO:0000256" key="1">
    <source>
        <dbReference type="SAM" id="SignalP"/>
    </source>
</evidence>
<gene>
    <name evidence="2" type="ORF">B0H16DRAFT_1637415</name>
</gene>
<feature type="non-terminal residue" evidence="2">
    <location>
        <position position="1"/>
    </location>
</feature>
<name>A0AAD7GT13_9AGAR</name>
<proteinExistence type="predicted"/>
<keyword evidence="3" id="KW-1185">Reference proteome</keyword>
<comment type="caution">
    <text evidence="2">The sequence shown here is derived from an EMBL/GenBank/DDBJ whole genome shotgun (WGS) entry which is preliminary data.</text>
</comment>
<feature type="chain" id="PRO_5042045928" description="Secreted protein" evidence="1">
    <location>
        <begin position="20"/>
        <end position="74"/>
    </location>
</feature>
<dbReference type="AlphaFoldDB" id="A0AAD7GT13"/>
<evidence type="ECO:0000313" key="3">
    <source>
        <dbReference type="Proteomes" id="UP001215598"/>
    </source>
</evidence>
<dbReference type="EMBL" id="JARKIB010000486">
    <property type="protein sequence ID" value="KAJ7704651.1"/>
    <property type="molecule type" value="Genomic_DNA"/>
</dbReference>
<protein>
    <recommendedName>
        <fullName evidence="4">Secreted protein</fullName>
    </recommendedName>
</protein>
<dbReference type="Proteomes" id="UP001215598">
    <property type="component" value="Unassembled WGS sequence"/>
</dbReference>
<sequence>RHKQHTWCVGCAFMTLLYAHTVGSRVSGPTLASGRILSANGPKFHCAARHTSSWGFLKLFYSSSAHLRGGPCTA</sequence>
<reference evidence="2" key="1">
    <citation type="submission" date="2023-03" db="EMBL/GenBank/DDBJ databases">
        <title>Massive genome expansion in bonnet fungi (Mycena s.s.) driven by repeated elements and novel gene families across ecological guilds.</title>
        <authorList>
            <consortium name="Lawrence Berkeley National Laboratory"/>
            <person name="Harder C.B."/>
            <person name="Miyauchi S."/>
            <person name="Viragh M."/>
            <person name="Kuo A."/>
            <person name="Thoen E."/>
            <person name="Andreopoulos B."/>
            <person name="Lu D."/>
            <person name="Skrede I."/>
            <person name="Drula E."/>
            <person name="Henrissat B."/>
            <person name="Morin E."/>
            <person name="Kohler A."/>
            <person name="Barry K."/>
            <person name="LaButti K."/>
            <person name="Morin E."/>
            <person name="Salamov A."/>
            <person name="Lipzen A."/>
            <person name="Mereny Z."/>
            <person name="Hegedus B."/>
            <person name="Baldrian P."/>
            <person name="Stursova M."/>
            <person name="Weitz H."/>
            <person name="Taylor A."/>
            <person name="Grigoriev I.V."/>
            <person name="Nagy L.G."/>
            <person name="Martin F."/>
            <person name="Kauserud H."/>
        </authorList>
    </citation>
    <scope>NUCLEOTIDE SEQUENCE</scope>
    <source>
        <strain evidence="2">CBHHK182m</strain>
    </source>
</reference>
<organism evidence="2 3">
    <name type="scientific">Mycena metata</name>
    <dbReference type="NCBI Taxonomy" id="1033252"/>
    <lineage>
        <taxon>Eukaryota</taxon>
        <taxon>Fungi</taxon>
        <taxon>Dikarya</taxon>
        <taxon>Basidiomycota</taxon>
        <taxon>Agaricomycotina</taxon>
        <taxon>Agaricomycetes</taxon>
        <taxon>Agaricomycetidae</taxon>
        <taxon>Agaricales</taxon>
        <taxon>Marasmiineae</taxon>
        <taxon>Mycenaceae</taxon>
        <taxon>Mycena</taxon>
    </lineage>
</organism>
<evidence type="ECO:0008006" key="4">
    <source>
        <dbReference type="Google" id="ProtNLM"/>
    </source>
</evidence>
<accession>A0AAD7GT13</accession>
<feature type="signal peptide" evidence="1">
    <location>
        <begin position="1"/>
        <end position="19"/>
    </location>
</feature>